<dbReference type="SFLD" id="SFLDG01280">
    <property type="entry name" value="HydE/PylB-like"/>
    <property type="match status" value="1"/>
</dbReference>
<reference evidence="10 11" key="1">
    <citation type="submission" date="2013-12" db="EMBL/GenBank/DDBJ databases">
        <authorList>
            <consortium name="DOE Joint Genome Institute"/>
            <person name="Smidt H."/>
            <person name="Huntemann M."/>
            <person name="Han J."/>
            <person name="Chen A."/>
            <person name="Kyrpides N."/>
            <person name="Mavromatis K."/>
            <person name="Markowitz V."/>
            <person name="Palaniappan K."/>
            <person name="Ivanova N."/>
            <person name="Schaumberg A."/>
            <person name="Pati A."/>
            <person name="Liolios K."/>
            <person name="Nordberg H.P."/>
            <person name="Cantor M.N."/>
            <person name="Hua S.X."/>
            <person name="Woyke T."/>
        </authorList>
    </citation>
    <scope>NUCLEOTIDE SEQUENCE [LARGE SCALE GENOMIC DNA]</scope>
    <source>
        <strain evidence="11">DSM 15288</strain>
    </source>
</reference>
<dbReference type="KEGG" id="dmt:DESME_02045"/>
<evidence type="ECO:0000256" key="8">
    <source>
        <dbReference type="PIRSR" id="PIRSR004762-2"/>
    </source>
</evidence>
<sequence length="349" mass="39943">MKVKEILGEIADKHRAEFEELYYLLEHLNPQSAEILFFYAHKIQIRSYGREVYLRGLIEFSNVCNRNCSYCGIRRSNKEVERYRLTEEEILACCDEGYQLGYRTFVLQSGEDSYYDDSRLVSLIHGIKESYPEVAVTLSIGERSYESYKHLFQAGADRYLLRHETASETLYQQLHPGMSFQKRRQCLQYLKEIGYQIGAGFMVGLPGQENEDLVKDLIYLQELQPQMVGIGPFLPHPKTPLGGFLSGTVEKTLVLIALTRLLLPESLIPATTALGTLDPRGREKALRAGANVVMPNLSPTEIRGKYELYPNKICTGDEAAECRLCIEHRIEDSGFQVNMGRGDHLEWRR</sequence>
<dbReference type="GO" id="GO:0046872">
    <property type="term" value="F:metal ion binding"/>
    <property type="evidence" value="ECO:0007669"/>
    <property type="project" value="UniProtKB-KW"/>
</dbReference>
<feature type="binding site" evidence="8">
    <location>
        <position position="183"/>
    </location>
    <ligand>
        <name>S-adenosyl-L-methionine</name>
        <dbReference type="ChEBI" id="CHEBI:59789"/>
    </ligand>
</feature>
<dbReference type="InterPro" id="IPR013785">
    <property type="entry name" value="Aldolase_TIM"/>
</dbReference>
<gene>
    <name evidence="10" type="ORF">DESME_02045</name>
</gene>
<dbReference type="GO" id="GO:0051539">
    <property type="term" value="F:4 iron, 4 sulfur cluster binding"/>
    <property type="evidence" value="ECO:0007669"/>
    <property type="project" value="UniProtKB-KW"/>
</dbReference>
<dbReference type="Proteomes" id="UP000010847">
    <property type="component" value="Chromosome"/>
</dbReference>
<evidence type="ECO:0000256" key="3">
    <source>
        <dbReference type="ARBA" id="ARBA00022723"/>
    </source>
</evidence>
<dbReference type="InterPro" id="IPR034422">
    <property type="entry name" value="HydE/PylB-like"/>
</dbReference>
<dbReference type="SUPFAM" id="SSF102114">
    <property type="entry name" value="Radical SAM enzymes"/>
    <property type="match status" value="1"/>
</dbReference>
<evidence type="ECO:0000256" key="4">
    <source>
        <dbReference type="ARBA" id="ARBA00023004"/>
    </source>
</evidence>
<dbReference type="GO" id="GO:0044272">
    <property type="term" value="P:sulfur compound biosynthetic process"/>
    <property type="evidence" value="ECO:0007669"/>
    <property type="project" value="UniProtKB-ARBA"/>
</dbReference>
<dbReference type="InterPro" id="IPR007197">
    <property type="entry name" value="rSAM"/>
</dbReference>
<dbReference type="STRING" id="871968.DESME_02045"/>
<dbReference type="InterPro" id="IPR058240">
    <property type="entry name" value="rSAM_sf"/>
</dbReference>
<accession>W0E541</accession>
<dbReference type="NCBIfam" id="TIGR03956">
    <property type="entry name" value="rSAM_HydE"/>
    <property type="match status" value="1"/>
</dbReference>
<evidence type="ECO:0000259" key="9">
    <source>
        <dbReference type="PROSITE" id="PS51918"/>
    </source>
</evidence>
<name>W0E541_9FIRM</name>
<keyword evidence="5 7" id="KW-0411">Iron-sulfur</keyword>
<keyword evidence="1 7" id="KW-0004">4Fe-4S</keyword>
<dbReference type="InterPro" id="IPR024021">
    <property type="entry name" value="FeFe-hyd_HydE_rSAM"/>
</dbReference>
<dbReference type="SFLD" id="SFLDF00348">
    <property type="entry name" value="FeFe_hydrogenase_maturase_(Hyd"/>
    <property type="match status" value="1"/>
</dbReference>
<dbReference type="PANTHER" id="PTHR43726:SF1">
    <property type="entry name" value="BIOTIN SYNTHASE"/>
    <property type="match status" value="1"/>
</dbReference>
<feature type="domain" description="Radical SAM core" evidence="9">
    <location>
        <begin position="50"/>
        <end position="271"/>
    </location>
</feature>
<keyword evidence="11" id="KW-1185">Reference proteome</keyword>
<dbReference type="SMART" id="SM00729">
    <property type="entry name" value="Elp3"/>
    <property type="match status" value="1"/>
</dbReference>
<dbReference type="SFLD" id="SFLDG01082">
    <property type="entry name" value="B12-binding_domain_containing"/>
    <property type="match status" value="1"/>
</dbReference>
<evidence type="ECO:0000256" key="7">
    <source>
        <dbReference type="PIRSR" id="PIRSR004762-1"/>
    </source>
</evidence>
<feature type="binding site" evidence="7">
    <location>
        <position position="71"/>
    </location>
    <ligand>
        <name>[4Fe-4S] cluster</name>
        <dbReference type="ChEBI" id="CHEBI:49883"/>
        <note>4Fe-4S-S-AdoMet</note>
    </ligand>
</feature>
<evidence type="ECO:0000256" key="6">
    <source>
        <dbReference type="ARBA" id="ARBA00034078"/>
    </source>
</evidence>
<dbReference type="InterPro" id="IPR010722">
    <property type="entry name" value="BATS_dom"/>
</dbReference>
<evidence type="ECO:0000313" key="10">
    <source>
        <dbReference type="EMBL" id="AHF05990.1"/>
    </source>
</evidence>
<dbReference type="AlphaFoldDB" id="W0E541"/>
<evidence type="ECO:0000313" key="11">
    <source>
        <dbReference type="Proteomes" id="UP000010847"/>
    </source>
</evidence>
<dbReference type="PROSITE" id="PS51918">
    <property type="entry name" value="RADICAL_SAM"/>
    <property type="match status" value="1"/>
</dbReference>
<protein>
    <submittedName>
        <fullName evidence="10">Biotin synthase</fullName>
    </submittedName>
</protein>
<dbReference type="SFLD" id="SFLDG01060">
    <property type="entry name" value="BATS_domain_containing"/>
    <property type="match status" value="1"/>
</dbReference>
<evidence type="ECO:0000256" key="2">
    <source>
        <dbReference type="ARBA" id="ARBA00022691"/>
    </source>
</evidence>
<proteinExistence type="predicted"/>
<keyword evidence="4 7" id="KW-0408">Iron</keyword>
<dbReference type="PANTHER" id="PTHR43726">
    <property type="entry name" value="3-METHYLORNITHINE SYNTHASE"/>
    <property type="match status" value="1"/>
</dbReference>
<feature type="binding site" evidence="7">
    <location>
        <position position="64"/>
    </location>
    <ligand>
        <name>[4Fe-4S] cluster</name>
        <dbReference type="ChEBI" id="CHEBI:49883"/>
        <note>4Fe-4S-S-AdoMet</note>
    </ligand>
</feature>
<evidence type="ECO:0000256" key="5">
    <source>
        <dbReference type="ARBA" id="ARBA00023014"/>
    </source>
</evidence>
<feature type="binding site" evidence="8">
    <location>
        <position position="164"/>
    </location>
    <ligand>
        <name>S-adenosyl-L-methionine</name>
        <dbReference type="ChEBI" id="CHEBI:59789"/>
    </ligand>
</feature>
<dbReference type="CDD" id="cd01335">
    <property type="entry name" value="Radical_SAM"/>
    <property type="match status" value="1"/>
</dbReference>
<dbReference type="HOGENOM" id="CLU_033172_0_1_9"/>
<feature type="binding site" evidence="8">
    <location>
        <position position="139"/>
    </location>
    <ligand>
        <name>(3R)-3-methyl-D-ornithine</name>
        <dbReference type="ChEBI" id="CHEBI:64642"/>
    </ligand>
</feature>
<comment type="cofactor">
    <cofactor evidence="6">
        <name>[2Fe-2S] cluster</name>
        <dbReference type="ChEBI" id="CHEBI:190135"/>
    </cofactor>
</comment>
<dbReference type="SMART" id="SM00876">
    <property type="entry name" value="BATS"/>
    <property type="match status" value="1"/>
</dbReference>
<dbReference type="InterPro" id="IPR006638">
    <property type="entry name" value="Elp3/MiaA/NifB-like_rSAM"/>
</dbReference>
<dbReference type="SFLD" id="SFLDS00029">
    <property type="entry name" value="Radical_SAM"/>
    <property type="match status" value="1"/>
</dbReference>
<keyword evidence="3" id="KW-0479">Metal-binding</keyword>
<dbReference type="GO" id="GO:0042364">
    <property type="term" value="P:water-soluble vitamin biosynthetic process"/>
    <property type="evidence" value="ECO:0007669"/>
    <property type="project" value="UniProtKB-ARBA"/>
</dbReference>
<dbReference type="eggNOG" id="COG0502">
    <property type="taxonomic scope" value="Bacteria"/>
</dbReference>
<feature type="binding site" evidence="7">
    <location>
        <position position="68"/>
    </location>
    <ligand>
        <name>[4Fe-4S] cluster</name>
        <dbReference type="ChEBI" id="CHEBI:49883"/>
        <note>4Fe-4S-S-AdoMet</note>
    </ligand>
</feature>
<dbReference type="Gene3D" id="3.20.20.70">
    <property type="entry name" value="Aldolase class I"/>
    <property type="match status" value="1"/>
</dbReference>
<feature type="binding site" evidence="8">
    <location>
        <position position="234"/>
    </location>
    <ligand>
        <name>S-adenosyl-L-methionine</name>
        <dbReference type="ChEBI" id="CHEBI:59789"/>
    </ligand>
</feature>
<dbReference type="PIRSF" id="PIRSF004762">
    <property type="entry name" value="CHP00423"/>
    <property type="match status" value="1"/>
</dbReference>
<keyword evidence="2 7" id="KW-0949">S-adenosyl-L-methionine</keyword>
<evidence type="ECO:0000256" key="1">
    <source>
        <dbReference type="ARBA" id="ARBA00022485"/>
    </source>
</evidence>
<dbReference type="Pfam" id="PF04055">
    <property type="entry name" value="Radical_SAM"/>
    <property type="match status" value="1"/>
</dbReference>
<dbReference type="GO" id="GO:0016740">
    <property type="term" value="F:transferase activity"/>
    <property type="evidence" value="ECO:0007669"/>
    <property type="project" value="TreeGrafter"/>
</dbReference>
<dbReference type="EMBL" id="CP007032">
    <property type="protein sequence ID" value="AHF05990.1"/>
    <property type="molecule type" value="Genomic_DNA"/>
</dbReference>
<comment type="cofactor">
    <cofactor evidence="7">
        <name>[4Fe-4S] cluster</name>
        <dbReference type="ChEBI" id="CHEBI:49883"/>
    </cofactor>
    <text evidence="7">Binds 1 [4Fe-4S] cluster. The cluster is coordinated with 3 cysteines and an exchangeable S-adenosyl-L-methionine.</text>
</comment>
<organism evidence="10 11">
    <name type="scientific">Desulfitobacterium metallireducens DSM 15288</name>
    <dbReference type="NCBI Taxonomy" id="871968"/>
    <lineage>
        <taxon>Bacteria</taxon>
        <taxon>Bacillati</taxon>
        <taxon>Bacillota</taxon>
        <taxon>Clostridia</taxon>
        <taxon>Eubacteriales</taxon>
        <taxon>Desulfitobacteriaceae</taxon>
        <taxon>Desulfitobacterium</taxon>
    </lineage>
</organism>